<dbReference type="Proteomes" id="UP000070452">
    <property type="component" value="Unassembled WGS sequence"/>
</dbReference>
<evidence type="ECO:0000313" key="5">
    <source>
        <dbReference type="EMBL" id="KWX18333.1"/>
    </source>
</evidence>
<evidence type="ECO:0000313" key="6">
    <source>
        <dbReference type="Proteomes" id="UP000070452"/>
    </source>
</evidence>
<reference evidence="5 6" key="1">
    <citation type="submission" date="2016-01" db="EMBL/GenBank/DDBJ databases">
        <title>Molecular Mechanisms for transfer of large genomic segments between Enterococcus faecium strains.</title>
        <authorList>
            <person name="Garcia-Solache M.A."/>
            <person name="Lebreton F."/>
            <person name="Mclaughlin R.E."/>
            <person name="Whiteaker J.D."/>
            <person name="Gilmore M.S."/>
            <person name="Rice L.B."/>
        </authorList>
    </citation>
    <scope>NUCLEOTIDE SEQUENCE [LARGE SCALE GENOMIC DNA]</scope>
    <source>
        <strain evidence="5 6">D344RRF x C68</strain>
    </source>
</reference>
<evidence type="ECO:0000256" key="1">
    <source>
        <dbReference type="ARBA" id="ARBA00008857"/>
    </source>
</evidence>
<keyword evidence="3" id="KW-0238">DNA-binding</keyword>
<evidence type="ECO:0000256" key="3">
    <source>
        <dbReference type="ARBA" id="ARBA00023125"/>
    </source>
</evidence>
<dbReference type="PROSITE" id="PS51898">
    <property type="entry name" value="TYR_RECOMBINASE"/>
    <property type="match status" value="1"/>
</dbReference>
<keyword evidence="2" id="KW-0229">DNA integration</keyword>
<dbReference type="InterPro" id="IPR002104">
    <property type="entry name" value="Integrase_catalytic"/>
</dbReference>
<evidence type="ECO:0000256" key="4">
    <source>
        <dbReference type="ARBA" id="ARBA00023172"/>
    </source>
</evidence>
<dbReference type="RefSeq" id="WP_002295169.1">
    <property type="nucleotide sequence ID" value="NZ_CP019988.1"/>
</dbReference>
<accession>A0A132P7P4</accession>
<dbReference type="Gene3D" id="1.10.150.130">
    <property type="match status" value="1"/>
</dbReference>
<organism evidence="5 6">
    <name type="scientific">Enterococcus faecium</name>
    <name type="common">Streptococcus faecium</name>
    <dbReference type="NCBI Taxonomy" id="1352"/>
    <lineage>
        <taxon>Bacteria</taxon>
        <taxon>Bacillati</taxon>
        <taxon>Bacillota</taxon>
        <taxon>Bacilli</taxon>
        <taxon>Lactobacillales</taxon>
        <taxon>Enterococcaceae</taxon>
        <taxon>Enterococcus</taxon>
    </lineage>
</organism>
<proteinExistence type="inferred from homology"/>
<dbReference type="AlphaFoldDB" id="A0A132P7P4"/>
<dbReference type="InterPro" id="IPR013762">
    <property type="entry name" value="Integrase-like_cat_sf"/>
</dbReference>
<comment type="caution">
    <text evidence="5">The sequence shown here is derived from an EMBL/GenBank/DDBJ whole genome shotgun (WGS) entry which is preliminary data.</text>
</comment>
<dbReference type="InterPro" id="IPR004107">
    <property type="entry name" value="Integrase_SAM-like_N"/>
</dbReference>
<dbReference type="Pfam" id="PF00589">
    <property type="entry name" value="Phage_integrase"/>
    <property type="match status" value="1"/>
</dbReference>
<dbReference type="Gene3D" id="1.10.443.10">
    <property type="entry name" value="Intergrase catalytic core"/>
    <property type="match status" value="1"/>
</dbReference>
<dbReference type="EMBL" id="LRHK01000001">
    <property type="protein sequence ID" value="KWX18333.1"/>
    <property type="molecule type" value="Genomic_DNA"/>
</dbReference>
<gene>
    <name evidence="5" type="ORF">AWT83_07570</name>
</gene>
<dbReference type="InterPro" id="IPR011010">
    <property type="entry name" value="DNA_brk_join_enz"/>
</dbReference>
<dbReference type="PANTHER" id="PTHR30349:SF64">
    <property type="entry name" value="PROPHAGE INTEGRASE INTD-RELATED"/>
    <property type="match status" value="1"/>
</dbReference>
<dbReference type="Pfam" id="PF14657">
    <property type="entry name" value="Arm-DNA-bind_4"/>
    <property type="match status" value="1"/>
</dbReference>
<dbReference type="PANTHER" id="PTHR30349">
    <property type="entry name" value="PHAGE INTEGRASE-RELATED"/>
    <property type="match status" value="1"/>
</dbReference>
<dbReference type="GO" id="GO:0015074">
    <property type="term" value="P:DNA integration"/>
    <property type="evidence" value="ECO:0007669"/>
    <property type="project" value="UniProtKB-KW"/>
</dbReference>
<name>A0A132P7P4_ENTFC</name>
<evidence type="ECO:0000256" key="2">
    <source>
        <dbReference type="ARBA" id="ARBA00022908"/>
    </source>
</evidence>
<keyword evidence="4" id="KW-0233">DNA recombination</keyword>
<comment type="similarity">
    <text evidence="1">Belongs to the 'phage' integrase family.</text>
</comment>
<dbReference type="CDD" id="cd01189">
    <property type="entry name" value="INT_ICEBs1_C_like"/>
    <property type="match status" value="1"/>
</dbReference>
<dbReference type="SUPFAM" id="SSF56349">
    <property type="entry name" value="DNA breaking-rejoining enzymes"/>
    <property type="match status" value="1"/>
</dbReference>
<protein>
    <submittedName>
        <fullName evidence="5">Integrase</fullName>
    </submittedName>
</protein>
<dbReference type="InterPro" id="IPR028259">
    <property type="entry name" value="AP2-like_int_N"/>
</dbReference>
<dbReference type="InterPro" id="IPR010998">
    <property type="entry name" value="Integrase_recombinase_N"/>
</dbReference>
<dbReference type="PATRIC" id="fig|1352.771.peg.525"/>
<dbReference type="GO" id="GO:0003677">
    <property type="term" value="F:DNA binding"/>
    <property type="evidence" value="ECO:0007669"/>
    <property type="project" value="UniProtKB-KW"/>
</dbReference>
<dbReference type="InterPro" id="IPR050090">
    <property type="entry name" value="Tyrosine_recombinase_XerCD"/>
</dbReference>
<sequence length="380" mass="44996">MATFFSYKLQNGEKYWGFETYLGKDPKTGKDIRTKRRRFKSKAEAQIALNRLLVDFKEKQEFKINVTTFQELYELWIDNYRTRVKPSSVAVAQRFCKNHILPAFGELRLDKISVSYCQKQVNEWHKTLKQYGFLRKTTAQIFKFGVAMEVCKDNPMSKTLLPRKIEEEQPLKFYTKDQLQLFLKNTKENNSVKLYTFFRLLAYTGMRKSEALALQWEDIDYFNKTITIGKTIAQDEFNQVVLQVPKTKNSSRTIQLDDFTLKQLRIWQQEQMKIMILYGYNTNSPKQFLFTTNTNKLYYPQVVNDWLDWIYKKTPMEPQITPHGFRHTHCSLLFESGASIKEVQERLGHKDIKTTMNIYAHVTPQSIKKTGDRFAKFMGE</sequence>
<dbReference type="Pfam" id="PF14659">
    <property type="entry name" value="Phage_int_SAM_3"/>
    <property type="match status" value="1"/>
</dbReference>
<dbReference type="GO" id="GO:0006310">
    <property type="term" value="P:DNA recombination"/>
    <property type="evidence" value="ECO:0007669"/>
    <property type="project" value="UniProtKB-KW"/>
</dbReference>